<evidence type="ECO:0000259" key="3">
    <source>
        <dbReference type="Pfam" id="PF02886"/>
    </source>
</evidence>
<feature type="signal peptide" evidence="2">
    <location>
        <begin position="1"/>
        <end position="18"/>
    </location>
</feature>
<evidence type="ECO:0000256" key="2">
    <source>
        <dbReference type="SAM" id="SignalP"/>
    </source>
</evidence>
<sequence>MTYIIIITILIARGYVTSQSQAIVSPSCVPSVPPGCSLTDGYDFNPQLLGGTRGAAGIKARLNQRGVTGNLAGQINILIPIALFGIIQVNVHQVSITVALTLNRGPTGSIFLQLSVGYVDVYIEMEDLSAILPTGMISSRVRNMLPTQVCNQIPTIVNDQLNSKLGIIPQSIPLSQLLQTALSAFGLDNLLGGEAVGQCPSSCASKKAAAAPKGPKTALAPPQSRPPQPSGQSSVDKAAGELEPLKTPQAVKPERQPQALVQLVDTPRLVLAPQQLLNLDSSNGSRSFHRTRGGFLTVRIGPETPKIGELLKTTVRQKKEIMEVLKIMVSRNKRQDNSLTDLGICFGDILPAVRERYPNQRIVVVIRTARAPSVVLSARNGGTASLDFVIDADFYIESTNQKVKISKFIVLFKANSCRDYPGAAVVDFTVNTEGGRLSARADISRLQLRDVGNSLGLPQDALDNLGTLGKEVILKAGNDALAKGTSLSLPPGVGVCRSISSTLKYTS</sequence>
<reference evidence="5" key="1">
    <citation type="submission" date="2022-11" db="UniProtKB">
        <authorList>
            <consortium name="WormBaseParasite"/>
        </authorList>
    </citation>
    <scope>IDENTIFICATION</scope>
</reference>
<evidence type="ECO:0000313" key="4">
    <source>
        <dbReference type="Proteomes" id="UP000887574"/>
    </source>
</evidence>
<dbReference type="WBParaSite" id="jg5509">
    <property type="protein sequence ID" value="jg5509"/>
    <property type="gene ID" value="jg5509"/>
</dbReference>
<dbReference type="AlphaFoldDB" id="A0A915EHU6"/>
<evidence type="ECO:0000313" key="5">
    <source>
        <dbReference type="WBParaSite" id="jg5509"/>
    </source>
</evidence>
<dbReference type="Pfam" id="PF02886">
    <property type="entry name" value="LBP_BPI_CETP_C"/>
    <property type="match status" value="1"/>
</dbReference>
<dbReference type="InterPro" id="IPR001124">
    <property type="entry name" value="Lipid-bd_serum_glycop_C"/>
</dbReference>
<dbReference type="GO" id="GO:0005615">
    <property type="term" value="C:extracellular space"/>
    <property type="evidence" value="ECO:0007669"/>
    <property type="project" value="TreeGrafter"/>
</dbReference>
<feature type="domain" description="Lipid-binding serum glycoprotein C-terminal" evidence="3">
    <location>
        <begin position="330"/>
        <end position="493"/>
    </location>
</feature>
<dbReference type="GO" id="GO:0008289">
    <property type="term" value="F:lipid binding"/>
    <property type="evidence" value="ECO:0007669"/>
    <property type="project" value="InterPro"/>
</dbReference>
<feature type="chain" id="PRO_5037915504" evidence="2">
    <location>
        <begin position="19"/>
        <end position="507"/>
    </location>
</feature>
<dbReference type="PANTHER" id="PTHR10504">
    <property type="entry name" value="BACTERICIDAL PERMEABILITY-INCREASING BPI PROTEIN-RELATED"/>
    <property type="match status" value="1"/>
</dbReference>
<feature type="region of interest" description="Disordered" evidence="1">
    <location>
        <begin position="206"/>
        <end position="237"/>
    </location>
</feature>
<dbReference type="Proteomes" id="UP000887574">
    <property type="component" value="Unplaced"/>
</dbReference>
<keyword evidence="2" id="KW-0732">Signal</keyword>
<keyword evidence="4" id="KW-1185">Reference proteome</keyword>
<feature type="compositionally biased region" description="Low complexity" evidence="1">
    <location>
        <begin position="206"/>
        <end position="222"/>
    </location>
</feature>
<accession>A0A915EHU6</accession>
<name>A0A915EHU6_9BILA</name>
<dbReference type="Gene3D" id="3.15.20.10">
    <property type="entry name" value="Bactericidal permeability-increasing protein, domain 2"/>
    <property type="match status" value="1"/>
</dbReference>
<proteinExistence type="predicted"/>
<dbReference type="Gene3D" id="3.15.10.10">
    <property type="entry name" value="Bactericidal permeability-increasing protein, domain 1"/>
    <property type="match status" value="1"/>
</dbReference>
<evidence type="ECO:0000256" key="1">
    <source>
        <dbReference type="SAM" id="MobiDB-lite"/>
    </source>
</evidence>
<dbReference type="PANTHER" id="PTHR10504:SF144">
    <property type="entry name" value="BPI1 DOMAIN-CONTAINING PROTEIN"/>
    <property type="match status" value="1"/>
</dbReference>
<protein>
    <submittedName>
        <fullName evidence="5">Lipid-binding serum glycoprotein C-terminal domain-containing protein</fullName>
    </submittedName>
</protein>
<organism evidence="4 5">
    <name type="scientific">Ditylenchus dipsaci</name>
    <dbReference type="NCBI Taxonomy" id="166011"/>
    <lineage>
        <taxon>Eukaryota</taxon>
        <taxon>Metazoa</taxon>
        <taxon>Ecdysozoa</taxon>
        <taxon>Nematoda</taxon>
        <taxon>Chromadorea</taxon>
        <taxon>Rhabditida</taxon>
        <taxon>Tylenchina</taxon>
        <taxon>Tylenchomorpha</taxon>
        <taxon>Sphaerularioidea</taxon>
        <taxon>Anguinidae</taxon>
        <taxon>Anguininae</taxon>
        <taxon>Ditylenchus</taxon>
    </lineage>
</organism>
<dbReference type="InterPro" id="IPR032942">
    <property type="entry name" value="BPI/LBP/Plunc"/>
</dbReference>
<dbReference type="SUPFAM" id="SSF55394">
    <property type="entry name" value="Bactericidal permeability-increasing protein, BPI"/>
    <property type="match status" value="2"/>
</dbReference>
<dbReference type="InterPro" id="IPR017943">
    <property type="entry name" value="Bactericidal_perm-incr_a/b_dom"/>
</dbReference>